<protein>
    <recommendedName>
        <fullName evidence="1">T6SS Phospholipase effector Tle1-like catalytic domain-containing protein</fullName>
    </recommendedName>
</protein>
<dbReference type="Pfam" id="PF09994">
    <property type="entry name" value="T6SS_Tle1-like_cat"/>
    <property type="match status" value="1"/>
</dbReference>
<accession>A0A0C3BVD0</accession>
<keyword evidence="3" id="KW-1185">Reference proteome</keyword>
<organism evidence="2 3">
    <name type="scientific">Piloderma croceum (strain F 1598)</name>
    <dbReference type="NCBI Taxonomy" id="765440"/>
    <lineage>
        <taxon>Eukaryota</taxon>
        <taxon>Fungi</taxon>
        <taxon>Dikarya</taxon>
        <taxon>Basidiomycota</taxon>
        <taxon>Agaricomycotina</taxon>
        <taxon>Agaricomycetes</taxon>
        <taxon>Agaricomycetidae</taxon>
        <taxon>Atheliales</taxon>
        <taxon>Atheliaceae</taxon>
        <taxon>Piloderma</taxon>
    </lineage>
</organism>
<proteinExistence type="predicted"/>
<dbReference type="OrthoDB" id="10649109at2759"/>
<name>A0A0C3BVD0_PILCF</name>
<dbReference type="HOGENOM" id="CLU_888810_0_0_1"/>
<feature type="domain" description="T6SS Phospholipase effector Tle1-like catalytic" evidence="1">
    <location>
        <begin position="40"/>
        <end position="129"/>
    </location>
</feature>
<dbReference type="AlphaFoldDB" id="A0A0C3BVD0"/>
<evidence type="ECO:0000259" key="1">
    <source>
        <dbReference type="Pfam" id="PF09994"/>
    </source>
</evidence>
<gene>
    <name evidence="2" type="ORF">PILCRDRAFT_821778</name>
</gene>
<dbReference type="InterPro" id="IPR018712">
    <property type="entry name" value="Tle1-like_cat"/>
</dbReference>
<dbReference type="Proteomes" id="UP000054166">
    <property type="component" value="Unassembled WGS sequence"/>
</dbReference>
<dbReference type="InParanoid" id="A0A0C3BVD0"/>
<evidence type="ECO:0000313" key="2">
    <source>
        <dbReference type="EMBL" id="KIM81312.1"/>
    </source>
</evidence>
<sequence>MSNDPYIYFFLETGKTRVAAVELNPDTASIPALIRKVVHTQKTQFFDGVGTTQRTSSNLLQRCFYFPLRVWYQATGFDMKDKILEAWISTEGRQNDKVILMGCSRGGYSAQILAQVVNHYGYPTPGDPESNKHLQVCIRKRILSSTAADVRNISVYALDPVGSHGGLTTPARCLGFGSKTLPAGLRARVILMAGEGRIGFRPNIYDSNSNLLEQVWFDGEHGDAWCLSASFRSVLAYILGDMCSNGVRIKDHLLQPIQHQPRRLGFLSKPLLWQRRYSCPLPPNQVRHNSCSRISDDNESIPSLHETHLLTLI</sequence>
<dbReference type="EMBL" id="KN833000">
    <property type="protein sequence ID" value="KIM81312.1"/>
    <property type="molecule type" value="Genomic_DNA"/>
</dbReference>
<reference evidence="2 3" key="1">
    <citation type="submission" date="2014-04" db="EMBL/GenBank/DDBJ databases">
        <authorList>
            <consortium name="DOE Joint Genome Institute"/>
            <person name="Kuo A."/>
            <person name="Tarkka M."/>
            <person name="Buscot F."/>
            <person name="Kohler A."/>
            <person name="Nagy L.G."/>
            <person name="Floudas D."/>
            <person name="Copeland A."/>
            <person name="Barry K.W."/>
            <person name="Cichocki N."/>
            <person name="Veneault-Fourrey C."/>
            <person name="LaButti K."/>
            <person name="Lindquist E.A."/>
            <person name="Lipzen A."/>
            <person name="Lundell T."/>
            <person name="Morin E."/>
            <person name="Murat C."/>
            <person name="Sun H."/>
            <person name="Tunlid A."/>
            <person name="Henrissat B."/>
            <person name="Grigoriev I.V."/>
            <person name="Hibbett D.S."/>
            <person name="Martin F."/>
            <person name="Nordberg H.P."/>
            <person name="Cantor M.N."/>
            <person name="Hua S.X."/>
        </authorList>
    </citation>
    <scope>NUCLEOTIDE SEQUENCE [LARGE SCALE GENOMIC DNA]</scope>
    <source>
        <strain evidence="2 3">F 1598</strain>
    </source>
</reference>
<reference evidence="3" key="2">
    <citation type="submission" date="2015-01" db="EMBL/GenBank/DDBJ databases">
        <title>Evolutionary Origins and Diversification of the Mycorrhizal Mutualists.</title>
        <authorList>
            <consortium name="DOE Joint Genome Institute"/>
            <consortium name="Mycorrhizal Genomics Consortium"/>
            <person name="Kohler A."/>
            <person name="Kuo A."/>
            <person name="Nagy L.G."/>
            <person name="Floudas D."/>
            <person name="Copeland A."/>
            <person name="Barry K.W."/>
            <person name="Cichocki N."/>
            <person name="Veneault-Fourrey C."/>
            <person name="LaButti K."/>
            <person name="Lindquist E.A."/>
            <person name="Lipzen A."/>
            <person name="Lundell T."/>
            <person name="Morin E."/>
            <person name="Murat C."/>
            <person name="Riley R."/>
            <person name="Ohm R."/>
            <person name="Sun H."/>
            <person name="Tunlid A."/>
            <person name="Henrissat B."/>
            <person name="Grigoriev I.V."/>
            <person name="Hibbett D.S."/>
            <person name="Martin F."/>
        </authorList>
    </citation>
    <scope>NUCLEOTIDE SEQUENCE [LARGE SCALE GENOMIC DNA]</scope>
    <source>
        <strain evidence="3">F 1598</strain>
    </source>
</reference>
<evidence type="ECO:0000313" key="3">
    <source>
        <dbReference type="Proteomes" id="UP000054166"/>
    </source>
</evidence>